<dbReference type="AlphaFoldDB" id="A0A6P9CMF1"/>
<name>A0A6P9CMF1_PANGU</name>
<dbReference type="Proteomes" id="UP001652622">
    <property type="component" value="Unplaced"/>
</dbReference>
<feature type="domain" description="IGFBP N-terminal" evidence="8">
    <location>
        <begin position="194"/>
        <end position="273"/>
    </location>
</feature>
<dbReference type="FunCoup" id="A0A6P9CMF1">
    <property type="interactions" value="81"/>
</dbReference>
<dbReference type="Gene3D" id="2.10.22.10">
    <property type="entry name" value="Antistasin, domain 1"/>
    <property type="match status" value="4"/>
</dbReference>
<dbReference type="GO" id="GO:0005576">
    <property type="term" value="C:extracellular region"/>
    <property type="evidence" value="ECO:0007669"/>
    <property type="project" value="InterPro"/>
</dbReference>
<dbReference type="InterPro" id="IPR009030">
    <property type="entry name" value="Growth_fac_rcpt_cys_sf"/>
</dbReference>
<dbReference type="SMART" id="SM00121">
    <property type="entry name" value="IB"/>
    <property type="match status" value="1"/>
</dbReference>
<feature type="domain" description="VWFC" evidence="6">
    <location>
        <begin position="561"/>
        <end position="617"/>
    </location>
</feature>
<accession>A0A6P9CMF1</accession>
<dbReference type="PANTHER" id="PTHR46439:SF1">
    <property type="entry name" value="CYSTEINE-RICH MOTOR NEURON 1 PROTEIN"/>
    <property type="match status" value="1"/>
</dbReference>
<feature type="transmembrane region" description="Helical" evidence="5">
    <location>
        <begin position="1101"/>
        <end position="1121"/>
    </location>
</feature>
<dbReference type="PROSITE" id="PS50184">
    <property type="entry name" value="VWFC_2"/>
    <property type="match status" value="6"/>
</dbReference>
<keyword evidence="5" id="KW-1133">Transmembrane helix</keyword>
<dbReference type="InterPro" id="IPR052624">
    <property type="entry name" value="CRIM1"/>
</dbReference>
<dbReference type="PROSITE" id="PS51252">
    <property type="entry name" value="ANTISTASIN"/>
    <property type="match status" value="4"/>
</dbReference>
<dbReference type="Pfam" id="PF23334">
    <property type="entry name" value="VWC2L_2nd"/>
    <property type="match status" value="3"/>
</dbReference>
<dbReference type="InterPro" id="IPR045813">
    <property type="entry name" value="CRIM1_C"/>
</dbReference>
<keyword evidence="9" id="KW-1185">Reference proteome</keyword>
<feature type="domain" description="VWFC" evidence="6">
    <location>
        <begin position="837"/>
        <end position="895"/>
    </location>
</feature>
<keyword evidence="3" id="KW-1015">Disulfide bond</keyword>
<evidence type="ECO:0000313" key="9">
    <source>
        <dbReference type="Proteomes" id="UP001652622"/>
    </source>
</evidence>
<proteinExistence type="predicted"/>
<dbReference type="GO" id="GO:0004867">
    <property type="term" value="F:serine-type endopeptidase inhibitor activity"/>
    <property type="evidence" value="ECO:0007669"/>
    <property type="project" value="InterPro"/>
</dbReference>
<feature type="domain" description="Antistasin-like" evidence="7">
    <location>
        <begin position="699"/>
        <end position="724"/>
    </location>
</feature>
<evidence type="ECO:0000256" key="3">
    <source>
        <dbReference type="ARBA" id="ARBA00023157"/>
    </source>
</evidence>
<feature type="domain" description="VWFC" evidence="6">
    <location>
        <begin position="766"/>
        <end position="823"/>
    </location>
</feature>
<keyword evidence="5" id="KW-0472">Membrane</keyword>
<evidence type="ECO:0000259" key="7">
    <source>
        <dbReference type="PROSITE" id="PS51252"/>
    </source>
</evidence>
<feature type="domain" description="VWFC" evidence="6">
    <location>
        <begin position="911"/>
        <end position="969"/>
    </location>
</feature>
<dbReference type="InterPro" id="IPR001007">
    <property type="entry name" value="VWF_dom"/>
</dbReference>
<dbReference type="Gene3D" id="6.20.200.20">
    <property type="match status" value="5"/>
</dbReference>
<dbReference type="PANTHER" id="PTHR46439">
    <property type="entry name" value="CYSTEINE-RICH MOTOR NEURON 1 PROTEIN"/>
    <property type="match status" value="1"/>
</dbReference>
<dbReference type="PROSITE" id="PS01208">
    <property type="entry name" value="VWFC_1"/>
    <property type="match status" value="3"/>
</dbReference>
<keyword evidence="2" id="KW-0677">Repeat</keyword>
<feature type="region of interest" description="Disordered" evidence="4">
    <location>
        <begin position="1"/>
        <end position="23"/>
    </location>
</feature>
<dbReference type="OrthoDB" id="5976811at2759"/>
<dbReference type="InterPro" id="IPR011061">
    <property type="entry name" value="Hirudin/antistatin"/>
</dbReference>
<evidence type="ECO:0000313" key="10">
    <source>
        <dbReference type="RefSeq" id="XP_034284064.2"/>
    </source>
</evidence>
<feature type="domain" description="Antistasin-like" evidence="7">
    <location>
        <begin position="727"/>
        <end position="752"/>
    </location>
</feature>
<evidence type="ECO:0000259" key="6">
    <source>
        <dbReference type="PROSITE" id="PS50184"/>
    </source>
</evidence>
<dbReference type="SMART" id="SM00214">
    <property type="entry name" value="VWC"/>
    <property type="match status" value="6"/>
</dbReference>
<feature type="domain" description="VWFC" evidence="6">
    <location>
        <begin position="494"/>
        <end position="551"/>
    </location>
</feature>
<dbReference type="SUPFAM" id="SSF57262">
    <property type="entry name" value="Leech antihemostatic proteins"/>
    <property type="match status" value="2"/>
</dbReference>
<evidence type="ECO:0000256" key="1">
    <source>
        <dbReference type="ARBA" id="ARBA00022729"/>
    </source>
</evidence>
<feature type="domain" description="VWFC" evidence="6">
    <location>
        <begin position="977"/>
        <end position="1034"/>
    </location>
</feature>
<evidence type="ECO:0000256" key="5">
    <source>
        <dbReference type="SAM" id="Phobius"/>
    </source>
</evidence>
<sequence>MSARESGRGPCRSSLYPMTAEQPRAGVKRWELGEVGEGEESGVGRRVVGGGAGVRFCSRSGARYTSCVVVAQERPEVSRSPEGEDQPEERVSLPACLEENFSWTAELLVCNRKLFWSSRRRQSSVVAVARLGCCTPGSGSASGLARAASALAAMSLATDAAGRRRRGVGGDWPLAEGWLLLLALLVLPGTPGTRAFVCLPCDESRCEEPKNCPGGVVLDICGCCFICARQRNESCGGFFGLHGACDRGLRCVIRPPLNGDSLTEYEAGVCEDENWDDQLLGFEPCNENLITGCNIINGKCECDTIRTCSNPFEFPSRDICLSALKKIEEEKPDCSKARCEVQFSPRCPEDSILIEGYAPPGECCPLPSRCVCNPAGCLRKVCQPGYLNILVSKASGKPGECCDFYECKPVFSVDCSTVECPPVQQVACPLDSYETQVRLTADGCCTLPTRCECLSGLCGVPKCEPGFIPQIVSRGDGTPGKCCDVFECVNEVKPACIFNSVEYNDGDMFRMDTCRFCQCQGGVSICFSAQCGELHCDRYYVPEGECCPVCEDSISPISNPAGCYANSQIQAHGDRWREDDCTFCQCINGESHCVATACGQSCLNPVKVPGECCPMCEEPTYITIGPPTCPPLVNCTLKETDCIYDFKVDQNGCRICQCKTREERCTDLMSDCSLDCDFGFQTDVHNCKICQCHPRPKKCKAIVCDKYCPFGYFKNKHGCEICRCKKCPELSCGKICPMGFQKNNQGCNICKCAEIPASIIPPAKVGTCLSVDGHRHENEESWHDGCRDCYCHNGREMCALITCSVPNCGNPTIHPGQCCPSCPDESIAQKPEISGPTICYVPGGEYFMEGDTWNIDSCTQCTCHNARVLCETEVCPPLLCRNPTRTQDSCCPQCPDEPVQPSLSTNKSMPSYCKNDDGDIFLTAESWKPNVCTSCICLDGGISCYSESCPPVSCEKPVLRKGQCCPYCIEDTAAKKAVCHFNGKTYADEERWDIDSCTHCYCLQGQTLCSTVSCPSLPCVEPINVEGSCCPMCPEMYVPEPTNIPIEKTNHRGDKELEAPVWPTFSENDVVHIHKDMGHLQGEYRETRGSQPTAEASLDSLAWVTVPLLTALVLIIALLFINQKKQWIPVSCYRTPAKPSCLNNQLVYVDCKKGTMVQVDSSQRMLRIADPDSRYSGFYSMQKQSNLQADNFYQTV</sequence>
<dbReference type="InterPro" id="IPR000867">
    <property type="entry name" value="IGFBP-like"/>
</dbReference>
<feature type="domain" description="Antistasin-like" evidence="7">
    <location>
        <begin position="665"/>
        <end position="692"/>
    </location>
</feature>
<dbReference type="Pfam" id="PF02822">
    <property type="entry name" value="Antistasin"/>
    <property type="match status" value="4"/>
</dbReference>
<evidence type="ECO:0000256" key="2">
    <source>
        <dbReference type="ARBA" id="ARBA00022737"/>
    </source>
</evidence>
<dbReference type="Gene3D" id="4.10.40.20">
    <property type="match status" value="1"/>
</dbReference>
<dbReference type="InterPro" id="IPR004094">
    <property type="entry name" value="Antistasin-like"/>
</dbReference>
<dbReference type="InParanoid" id="A0A6P9CMF1"/>
<dbReference type="RefSeq" id="XP_034284064.2">
    <property type="nucleotide sequence ID" value="XM_034428173.2"/>
</dbReference>
<dbReference type="GeneID" id="117671901"/>
<dbReference type="SUPFAM" id="SSF57184">
    <property type="entry name" value="Growth factor receptor domain"/>
    <property type="match status" value="1"/>
</dbReference>
<evidence type="ECO:0000259" key="8">
    <source>
        <dbReference type="PROSITE" id="PS51323"/>
    </source>
</evidence>
<dbReference type="Pfam" id="PF00219">
    <property type="entry name" value="IGFBP"/>
    <property type="match status" value="1"/>
</dbReference>
<keyword evidence="5" id="KW-0812">Transmembrane</keyword>
<keyword evidence="1" id="KW-0732">Signal</keyword>
<organism evidence="9 10">
    <name type="scientific">Pantherophis guttatus</name>
    <name type="common">Corn snake</name>
    <name type="synonym">Elaphe guttata</name>
    <dbReference type="NCBI Taxonomy" id="94885"/>
    <lineage>
        <taxon>Eukaryota</taxon>
        <taxon>Metazoa</taxon>
        <taxon>Chordata</taxon>
        <taxon>Craniata</taxon>
        <taxon>Vertebrata</taxon>
        <taxon>Euteleostomi</taxon>
        <taxon>Lepidosauria</taxon>
        <taxon>Squamata</taxon>
        <taxon>Bifurcata</taxon>
        <taxon>Unidentata</taxon>
        <taxon>Episquamata</taxon>
        <taxon>Toxicofera</taxon>
        <taxon>Serpentes</taxon>
        <taxon>Colubroidea</taxon>
        <taxon>Colubridae</taxon>
        <taxon>Colubrinae</taxon>
        <taxon>Pantherophis</taxon>
    </lineage>
</organism>
<dbReference type="PROSITE" id="PS51323">
    <property type="entry name" value="IGFBP_N_2"/>
    <property type="match status" value="1"/>
</dbReference>
<dbReference type="SMART" id="SM00215">
    <property type="entry name" value="VWC_out"/>
    <property type="match status" value="3"/>
</dbReference>
<gene>
    <name evidence="10" type="primary">CRIM1</name>
</gene>
<dbReference type="SUPFAM" id="SSF57603">
    <property type="entry name" value="FnI-like domain"/>
    <property type="match status" value="6"/>
</dbReference>
<dbReference type="KEGG" id="pgut:117671901"/>
<protein>
    <submittedName>
        <fullName evidence="10">Cysteine-rich motor neuron 1 protein isoform X1</fullName>
    </submittedName>
</protein>
<reference evidence="10" key="1">
    <citation type="submission" date="2025-08" db="UniProtKB">
        <authorList>
            <consortium name="RefSeq"/>
        </authorList>
    </citation>
    <scope>IDENTIFICATION</scope>
    <source>
        <tissue evidence="10">Blood</tissue>
    </source>
</reference>
<evidence type="ECO:0000256" key="4">
    <source>
        <dbReference type="SAM" id="MobiDB-lite"/>
    </source>
</evidence>
<dbReference type="Pfam" id="PF19442">
    <property type="entry name" value="CRIM1_C"/>
    <property type="match status" value="1"/>
</dbReference>
<dbReference type="GO" id="GO:0005886">
    <property type="term" value="C:plasma membrane"/>
    <property type="evidence" value="ECO:0007669"/>
    <property type="project" value="TreeGrafter"/>
</dbReference>
<dbReference type="Pfam" id="PF00093">
    <property type="entry name" value="VWC"/>
    <property type="match status" value="3"/>
</dbReference>
<feature type="domain" description="Antistasin-like" evidence="7">
    <location>
        <begin position="629"/>
        <end position="658"/>
    </location>
</feature>